<gene>
    <name evidence="3" type="primary">LOC115881606</name>
</gene>
<dbReference type="RefSeq" id="XP_030755013.1">
    <property type="nucleotide sequence ID" value="XM_030899153.1"/>
</dbReference>
<keyword evidence="1" id="KW-0732">Signal</keyword>
<dbReference type="Pfam" id="PF16984">
    <property type="entry name" value="Grp7_allergen"/>
    <property type="match status" value="1"/>
</dbReference>
<evidence type="ECO:0000313" key="3">
    <source>
        <dbReference type="RefSeq" id="XP_030755013.1"/>
    </source>
</evidence>
<reference evidence="3" key="1">
    <citation type="submission" date="2025-08" db="UniProtKB">
        <authorList>
            <consortium name="RefSeq"/>
        </authorList>
    </citation>
    <scope>IDENTIFICATION</scope>
    <source>
        <tissue evidence="3">Gonads</tissue>
    </source>
</reference>
<evidence type="ECO:0000256" key="1">
    <source>
        <dbReference type="SAM" id="SignalP"/>
    </source>
</evidence>
<accession>A0A6J2XU08</accession>
<dbReference type="InterPro" id="IPR038602">
    <property type="entry name" value="Mite_allergen_7_sf"/>
</dbReference>
<organism evidence="2 3">
    <name type="scientific">Sitophilus oryzae</name>
    <name type="common">Rice weevil</name>
    <name type="synonym">Curculio oryzae</name>
    <dbReference type="NCBI Taxonomy" id="7048"/>
    <lineage>
        <taxon>Eukaryota</taxon>
        <taxon>Metazoa</taxon>
        <taxon>Ecdysozoa</taxon>
        <taxon>Arthropoda</taxon>
        <taxon>Hexapoda</taxon>
        <taxon>Insecta</taxon>
        <taxon>Pterygota</taxon>
        <taxon>Neoptera</taxon>
        <taxon>Endopterygota</taxon>
        <taxon>Coleoptera</taxon>
        <taxon>Polyphaga</taxon>
        <taxon>Cucujiformia</taxon>
        <taxon>Curculionidae</taxon>
        <taxon>Dryophthorinae</taxon>
        <taxon>Sitophilus</taxon>
    </lineage>
</organism>
<proteinExistence type="predicted"/>
<dbReference type="GeneID" id="115881606"/>
<dbReference type="Gene3D" id="3.15.10.50">
    <property type="match status" value="1"/>
</dbReference>
<dbReference type="OrthoDB" id="6419576at2759"/>
<dbReference type="Proteomes" id="UP000504635">
    <property type="component" value="Unplaced"/>
</dbReference>
<evidence type="ECO:0000313" key="2">
    <source>
        <dbReference type="Proteomes" id="UP000504635"/>
    </source>
</evidence>
<keyword evidence="2" id="KW-1185">Reference proteome</keyword>
<dbReference type="AlphaFoldDB" id="A0A6J2XU08"/>
<dbReference type="KEGG" id="soy:115881606"/>
<dbReference type="InterPro" id="IPR020234">
    <property type="entry name" value="Mite_allergen_group-7"/>
</dbReference>
<feature type="chain" id="PRO_5026762754" evidence="1">
    <location>
        <begin position="17"/>
        <end position="265"/>
    </location>
</feature>
<name>A0A6J2XU08_SITOR</name>
<feature type="signal peptide" evidence="1">
    <location>
        <begin position="1"/>
        <end position="16"/>
    </location>
</feature>
<sequence>MKTIAILFFLISVSWGTETSEFEAFTNDIVEVNLNEVIPIELKEKLLQGILTDYVDSLKESYSADVTSYANEILANVGAFILEQGLDPVSLPDESIKVLTSTFHLTEGSLESLSTIGTYDNVIVYYNSDTKILDLTLPISFEKLVIKYKYRTKVLLVTVKGDVTAKITDVKANLNLGFNFSSYQVFAEKVNLKHSGNIHIDITGLGVLDYLLDAMTTVLTTLFHNLILKIVDNVIDTPVQSIVTDLNNIINNILHPNSGNNTLFY</sequence>
<dbReference type="InParanoid" id="A0A6J2XU08"/>
<protein>
    <submittedName>
        <fullName evidence="3">Uncharacterized protein LOC115881606</fullName>
    </submittedName>
</protein>